<dbReference type="EMBL" id="BNAF01000006">
    <property type="protein sequence ID" value="GHE34942.1"/>
    <property type="molecule type" value="Genomic_DNA"/>
</dbReference>
<evidence type="ECO:0000313" key="4">
    <source>
        <dbReference type="Proteomes" id="UP000620550"/>
    </source>
</evidence>
<dbReference type="NCBIfam" id="TIGR02675">
    <property type="entry name" value="tape_meas_nterm"/>
    <property type="match status" value="1"/>
</dbReference>
<keyword evidence="1" id="KW-0472">Membrane</keyword>
<evidence type="ECO:0000256" key="1">
    <source>
        <dbReference type="SAM" id="Phobius"/>
    </source>
</evidence>
<protein>
    <recommendedName>
        <fullName evidence="2">Tape measure protein N-terminal domain-containing protein</fullName>
    </recommendedName>
</protein>
<dbReference type="Pfam" id="PF20155">
    <property type="entry name" value="TMP_3"/>
    <property type="match status" value="1"/>
</dbReference>
<dbReference type="PANTHER" id="PTHR37813:SF1">
    <property type="entry name" value="FELS-2 PROPHAGE PROTEIN"/>
    <property type="match status" value="1"/>
</dbReference>
<organism evidence="3 4">
    <name type="scientific">Sphingobacterium griseoflavum</name>
    <dbReference type="NCBI Taxonomy" id="1474952"/>
    <lineage>
        <taxon>Bacteria</taxon>
        <taxon>Pseudomonadati</taxon>
        <taxon>Bacteroidota</taxon>
        <taxon>Sphingobacteriia</taxon>
        <taxon>Sphingobacteriales</taxon>
        <taxon>Sphingobacteriaceae</taxon>
        <taxon>Sphingobacterium</taxon>
    </lineage>
</organism>
<keyword evidence="4" id="KW-1185">Reference proteome</keyword>
<dbReference type="RefSeq" id="WP_189626297.1">
    <property type="nucleotide sequence ID" value="NZ_BNAF01000006.1"/>
</dbReference>
<keyword evidence="1" id="KW-1133">Transmembrane helix</keyword>
<name>A0ABQ3HY73_9SPHI</name>
<gene>
    <name evidence="3" type="ORF">GCM10017764_17650</name>
</gene>
<dbReference type="PANTHER" id="PTHR37813">
    <property type="entry name" value="FELS-2 PROPHAGE PROTEIN"/>
    <property type="match status" value="1"/>
</dbReference>
<dbReference type="InterPro" id="IPR013491">
    <property type="entry name" value="Tape_meas_N"/>
</dbReference>
<dbReference type="Proteomes" id="UP000620550">
    <property type="component" value="Unassembled WGS sequence"/>
</dbReference>
<comment type="caution">
    <text evidence="3">The sequence shown here is derived from an EMBL/GenBank/DDBJ whole genome shotgun (WGS) entry which is preliminary data.</text>
</comment>
<evidence type="ECO:0000313" key="3">
    <source>
        <dbReference type="EMBL" id="GHE34942.1"/>
    </source>
</evidence>
<feature type="transmembrane region" description="Helical" evidence="1">
    <location>
        <begin position="307"/>
        <end position="333"/>
    </location>
</feature>
<accession>A0ABQ3HY73</accession>
<feature type="transmembrane region" description="Helical" evidence="1">
    <location>
        <begin position="703"/>
        <end position="720"/>
    </location>
</feature>
<feature type="transmembrane region" description="Helical" evidence="1">
    <location>
        <begin position="279"/>
        <end position="301"/>
    </location>
</feature>
<feature type="domain" description="Tape measure protein N-terminal" evidence="2">
    <location>
        <begin position="65"/>
        <end position="239"/>
    </location>
</feature>
<evidence type="ECO:0000259" key="2">
    <source>
        <dbReference type="Pfam" id="PF20155"/>
    </source>
</evidence>
<reference evidence="4" key="1">
    <citation type="journal article" date="2019" name="Int. J. Syst. Evol. Microbiol.">
        <title>The Global Catalogue of Microorganisms (GCM) 10K type strain sequencing project: providing services to taxonomists for standard genome sequencing and annotation.</title>
        <authorList>
            <consortium name="The Broad Institute Genomics Platform"/>
            <consortium name="The Broad Institute Genome Sequencing Center for Infectious Disease"/>
            <person name="Wu L."/>
            <person name="Ma J."/>
        </authorList>
    </citation>
    <scope>NUCLEOTIDE SEQUENCE [LARGE SCALE GENOMIC DNA]</scope>
    <source>
        <strain evidence="4">CGMCC 1.12966</strain>
    </source>
</reference>
<proteinExistence type="predicted"/>
<keyword evidence="1" id="KW-0812">Transmembrane</keyword>
<sequence>MSFTAVIEAQIQNFLRNIDRAQARLDEFADTVGKKLEKIGESFDRVGKKISIGVTLPLTALAVAALKAFANLESLKNGLNALTGSAEETSKQMDRLIALTNIPGLSLDALVKGTINLQTIGFSAEKAEKSMSALGNAIALVGGGQQDFEGALYGLQQLANTEFPLGEDLNILKERLPQITPLLKEAFGTARTEDLQKLKITSQQVVDTIINGLSELPPVVTGLSGAWSILQNAISLSLADLGEVINDVFDITGVIQKLTDTLKNVTTWFKNLDPSIQRVILVMASLAAALGPALVALGAVLKLAPLVGTAFATITGPIGIAVAAVVAAITVIVKNWDAIRAYFTTGSGSKVWGSVITKAQELFLRLSKIFGYIMDSIIYTWSLIDNNVISIVRDTFNTILSVVEITFTVINGIIETFAALLRGDFSGALDSINNLFKDVFASILNVARNTLSSVSHLLSIFLKSIGADELGRSLEDWANSLIPVTEGNKDVGEKVEQVTRKVERNTNVLNVNTDATKKATKTQAEYRAELNQTLAMWGIYEAKLAVINKSFLDISVIAKRAGASLLEFQTIASRKWAETFLLEYSKIQDLFTPKSLNGITDSTFTIPAQIKVDADFSALNEKLGAVKSSFQSMTIELESTVESAISEMASSIGNALASGENVFSAIGSSLIKGLGNLAKSIGEQMIAFGIAGIALKKLMLNPYLAVAAGAALVALGSFAASSVGNQTSSYTGGYSLSSGSSTSTIRDYSDMRGALYNNQKQVVEFEIAGNKLKGVMNVNDAERKRLG</sequence>